<evidence type="ECO:0000256" key="2">
    <source>
        <dbReference type="ARBA" id="ARBA00023155"/>
    </source>
</evidence>
<dbReference type="STRING" id="48269.A0A183MJ77"/>
<evidence type="ECO:0000256" key="5">
    <source>
        <dbReference type="RuleBase" id="RU000682"/>
    </source>
</evidence>
<dbReference type="EMBL" id="UZAI01017063">
    <property type="protein sequence ID" value="VDP19972.1"/>
    <property type="molecule type" value="Genomic_DNA"/>
</dbReference>
<dbReference type="Proteomes" id="UP000277204">
    <property type="component" value="Unassembled WGS sequence"/>
</dbReference>
<gene>
    <name evidence="6" type="ORF">SMRZ_LOCUS16102</name>
</gene>
<dbReference type="Pfam" id="PF00046">
    <property type="entry name" value="Homeodomain"/>
    <property type="match status" value="1"/>
</dbReference>
<dbReference type="InterPro" id="IPR050460">
    <property type="entry name" value="Distal-less_Homeobox_TF"/>
</dbReference>
<dbReference type="Gene3D" id="1.10.10.60">
    <property type="entry name" value="Homeodomain-like"/>
    <property type="match status" value="1"/>
</dbReference>
<keyword evidence="3 4" id="KW-0539">Nucleus</keyword>
<sequence length="515" mass="58725">MDLGFSKLMNTNPMYANYYSQINNNNNTSKLSYPVASSFFHYNSNNDLSTTTTATTTPMLNEPLNSQIEQLNNFSSIHESKPLNQLSNEMSMKRLKLDNVQHINEYDSSRNCNSTNSIIPCDLRAENNEINYDMNRQFNVNDNIHTQSLHNNSLEHVTNVSNYNFWHKLNSYPIFPYHSSHHNTSTTYNSTNATTTTNDNNIHLSNYYDRYMCNTTLRYSHPSNNPTYNLSIFPPYSPAGTPSHYYHHQQHNQGESNIMSESRFSNTFPSFMTESQISIPSSSPLVTMTTNTTNLHTSNTLFSSHVNSNNVNASCITLTTTTVKNAFSTVSSVITSSLSDTPADNVHNNHCNQKNLKRKSTNNYDFNTRSQEDINKNKSVNNLFETSNMLKANNDDDLIDKNCENNDESQHSPISSSMDYFSQTNSISPQDDNVSQINVYNSNNNNNDNNINNTDNNNNIIIKNKKIRKPRTIYSIWQLQMLNRRFVHSQYLNLTERASLASQLGLTQTQASCLD</sequence>
<protein>
    <submittedName>
        <fullName evidence="6">Uncharacterized protein</fullName>
    </submittedName>
</protein>
<evidence type="ECO:0000313" key="6">
    <source>
        <dbReference type="EMBL" id="VDP19972.1"/>
    </source>
</evidence>
<name>A0A183MJ77_9TREM</name>
<dbReference type="InterPro" id="IPR001356">
    <property type="entry name" value="HD"/>
</dbReference>
<proteinExistence type="predicted"/>
<dbReference type="CDD" id="cd00086">
    <property type="entry name" value="homeodomain"/>
    <property type="match status" value="1"/>
</dbReference>
<evidence type="ECO:0000256" key="3">
    <source>
        <dbReference type="ARBA" id="ARBA00023242"/>
    </source>
</evidence>
<dbReference type="PROSITE" id="PS50071">
    <property type="entry name" value="HOMEOBOX_2"/>
    <property type="match status" value="1"/>
</dbReference>
<dbReference type="PANTHER" id="PTHR24327">
    <property type="entry name" value="HOMEOBOX PROTEIN"/>
    <property type="match status" value="1"/>
</dbReference>
<keyword evidence="1 4" id="KW-0238">DNA-binding</keyword>
<comment type="subcellular location">
    <subcellularLocation>
        <location evidence="4 5">Nucleus</location>
    </subcellularLocation>
</comment>
<dbReference type="PANTHER" id="PTHR24327:SF81">
    <property type="entry name" value="HOMEOTIC PROTEIN DISTAL-LESS-RELATED"/>
    <property type="match status" value="1"/>
</dbReference>
<dbReference type="InterPro" id="IPR009057">
    <property type="entry name" value="Homeodomain-like_sf"/>
</dbReference>
<dbReference type="GO" id="GO:0005634">
    <property type="term" value="C:nucleus"/>
    <property type="evidence" value="ECO:0007669"/>
    <property type="project" value="UniProtKB-SubCell"/>
</dbReference>
<keyword evidence="7" id="KW-1185">Reference proteome</keyword>
<evidence type="ECO:0000313" key="7">
    <source>
        <dbReference type="Proteomes" id="UP000277204"/>
    </source>
</evidence>
<accession>A0A183MJ77</accession>
<reference evidence="6 7" key="1">
    <citation type="submission" date="2018-11" db="EMBL/GenBank/DDBJ databases">
        <authorList>
            <consortium name="Pathogen Informatics"/>
        </authorList>
    </citation>
    <scope>NUCLEOTIDE SEQUENCE [LARGE SCALE GENOMIC DNA]</scope>
    <source>
        <strain evidence="6 7">Zambia</strain>
    </source>
</reference>
<dbReference type="AlphaFoldDB" id="A0A183MJ77"/>
<dbReference type="GO" id="GO:0000978">
    <property type="term" value="F:RNA polymerase II cis-regulatory region sequence-specific DNA binding"/>
    <property type="evidence" value="ECO:0007669"/>
    <property type="project" value="TreeGrafter"/>
</dbReference>
<dbReference type="GO" id="GO:0000981">
    <property type="term" value="F:DNA-binding transcription factor activity, RNA polymerase II-specific"/>
    <property type="evidence" value="ECO:0007669"/>
    <property type="project" value="TreeGrafter"/>
</dbReference>
<evidence type="ECO:0000256" key="4">
    <source>
        <dbReference type="PROSITE-ProRule" id="PRU00108"/>
    </source>
</evidence>
<evidence type="ECO:0000256" key="1">
    <source>
        <dbReference type="ARBA" id="ARBA00023125"/>
    </source>
</evidence>
<keyword evidence="2 4" id="KW-0371">Homeobox</keyword>
<dbReference type="SUPFAM" id="SSF46689">
    <property type="entry name" value="Homeodomain-like"/>
    <property type="match status" value="1"/>
</dbReference>
<organism evidence="6 7">
    <name type="scientific">Schistosoma margrebowiei</name>
    <dbReference type="NCBI Taxonomy" id="48269"/>
    <lineage>
        <taxon>Eukaryota</taxon>
        <taxon>Metazoa</taxon>
        <taxon>Spiralia</taxon>
        <taxon>Lophotrochozoa</taxon>
        <taxon>Platyhelminthes</taxon>
        <taxon>Trematoda</taxon>
        <taxon>Digenea</taxon>
        <taxon>Strigeidida</taxon>
        <taxon>Schistosomatoidea</taxon>
        <taxon>Schistosomatidae</taxon>
        <taxon>Schistosoma</taxon>
    </lineage>
</organism>
<feature type="DNA-binding region" description="Homeobox" evidence="4">
    <location>
        <begin position="467"/>
        <end position="511"/>
    </location>
</feature>